<evidence type="ECO:0000256" key="7">
    <source>
        <dbReference type="ARBA" id="ARBA00037066"/>
    </source>
</evidence>
<keyword evidence="3" id="KW-0472">Membrane</keyword>
<keyword evidence="4" id="KW-0547">Nucleotide-binding</keyword>
<keyword evidence="5 9" id="KW-0067">ATP-binding</keyword>
<feature type="domain" description="ABC transporter" evidence="8">
    <location>
        <begin position="9"/>
        <end position="246"/>
    </location>
</feature>
<dbReference type="CDD" id="cd03214">
    <property type="entry name" value="ABC_Iron-Siderophores_B12_Hemin"/>
    <property type="match status" value="1"/>
</dbReference>
<dbReference type="SUPFAM" id="SSF52540">
    <property type="entry name" value="P-loop containing nucleoside triphosphate hydrolases"/>
    <property type="match status" value="1"/>
</dbReference>
<dbReference type="Pfam" id="PF00005">
    <property type="entry name" value="ABC_tran"/>
    <property type="match status" value="1"/>
</dbReference>
<comment type="function">
    <text evidence="7">Part of the ABC transporter complex HmuTUV involved in hemin import. Responsible for energy coupling to the transport system.</text>
</comment>
<proteinExistence type="inferred from homology"/>
<dbReference type="PROSITE" id="PS50893">
    <property type="entry name" value="ABC_TRANSPORTER_2"/>
    <property type="match status" value="1"/>
</dbReference>
<sequence>MSEIQQAALQVSKLQVHLGEREVLRQIDLRIAPARWTAIVGPNGAGKSTLLRALAGMKAGHQRQSGQVLLQGRALDSWSSRERARALAWLGQNQAVAGEMSVYDVVMLGRLPHQGWLAPASAADHAAVEQALRQTHGWDWRSRSLGELSGGERQRVLLARALAVQAQVLLMDEPLANLDPPHQTDWMLTARALVQQGVTVVSVLHELSFALLADEMVIMQDGRVVQHGACADPATHRALEAVFEHRIQVKALDGHWLALPRLS</sequence>
<evidence type="ECO:0000256" key="5">
    <source>
        <dbReference type="ARBA" id="ARBA00022840"/>
    </source>
</evidence>
<reference evidence="9 10" key="1">
    <citation type="submission" date="2018-08" db="EMBL/GenBank/DDBJ databases">
        <title>Comamonas testosteroni strain SWCO2.</title>
        <authorList>
            <person name="Jiang N."/>
            <person name="Zhang X.Z."/>
        </authorList>
    </citation>
    <scope>NUCLEOTIDE SEQUENCE [LARGE SCALE GENOMIC DNA]</scope>
    <source>
        <strain evidence="9 10">SWCO2</strain>
    </source>
</reference>
<dbReference type="FunFam" id="3.40.50.300:FF:000134">
    <property type="entry name" value="Iron-enterobactin ABC transporter ATP-binding protein"/>
    <property type="match status" value="1"/>
</dbReference>
<evidence type="ECO:0000313" key="9">
    <source>
        <dbReference type="EMBL" id="RGE43704.1"/>
    </source>
</evidence>
<dbReference type="InterPro" id="IPR003593">
    <property type="entry name" value="AAA+_ATPase"/>
</dbReference>
<evidence type="ECO:0000313" key="10">
    <source>
        <dbReference type="Proteomes" id="UP000261948"/>
    </source>
</evidence>
<evidence type="ECO:0000256" key="4">
    <source>
        <dbReference type="ARBA" id="ARBA00022741"/>
    </source>
</evidence>
<dbReference type="AlphaFoldDB" id="A0A373FHT1"/>
<evidence type="ECO:0000256" key="6">
    <source>
        <dbReference type="ARBA" id="ARBA00022967"/>
    </source>
</evidence>
<keyword evidence="6" id="KW-1278">Translocase</keyword>
<dbReference type="InterPro" id="IPR017871">
    <property type="entry name" value="ABC_transporter-like_CS"/>
</dbReference>
<evidence type="ECO:0000259" key="8">
    <source>
        <dbReference type="PROSITE" id="PS50893"/>
    </source>
</evidence>
<keyword evidence="10" id="KW-1185">Reference proteome</keyword>
<keyword evidence="2" id="KW-0813">Transport</keyword>
<dbReference type="InterPro" id="IPR027417">
    <property type="entry name" value="P-loop_NTPase"/>
</dbReference>
<protein>
    <submittedName>
        <fullName evidence="9">ABC transporter ATP-binding protein</fullName>
    </submittedName>
</protein>
<dbReference type="PANTHER" id="PTHR42794:SF1">
    <property type="entry name" value="HEMIN IMPORT ATP-BINDING PROTEIN HMUV"/>
    <property type="match status" value="1"/>
</dbReference>
<dbReference type="EMBL" id="QURR01000018">
    <property type="protein sequence ID" value="RGE43704.1"/>
    <property type="molecule type" value="Genomic_DNA"/>
</dbReference>
<dbReference type="InterPro" id="IPR003439">
    <property type="entry name" value="ABC_transporter-like_ATP-bd"/>
</dbReference>
<comment type="similarity">
    <text evidence="1">Belongs to the ABC transporter superfamily.</text>
</comment>
<dbReference type="Proteomes" id="UP000261948">
    <property type="component" value="Unassembled WGS sequence"/>
</dbReference>
<organism evidence="9 10">
    <name type="scientific">Comamonas testosteroni</name>
    <name type="common">Pseudomonas testosteroni</name>
    <dbReference type="NCBI Taxonomy" id="285"/>
    <lineage>
        <taxon>Bacteria</taxon>
        <taxon>Pseudomonadati</taxon>
        <taxon>Pseudomonadota</taxon>
        <taxon>Betaproteobacteria</taxon>
        <taxon>Burkholderiales</taxon>
        <taxon>Comamonadaceae</taxon>
        <taxon>Comamonas</taxon>
    </lineage>
</organism>
<comment type="caution">
    <text evidence="9">The sequence shown here is derived from an EMBL/GenBank/DDBJ whole genome shotgun (WGS) entry which is preliminary data.</text>
</comment>
<dbReference type="PROSITE" id="PS00211">
    <property type="entry name" value="ABC_TRANSPORTER_1"/>
    <property type="match status" value="1"/>
</dbReference>
<evidence type="ECO:0000256" key="2">
    <source>
        <dbReference type="ARBA" id="ARBA00022448"/>
    </source>
</evidence>
<accession>A0A373FHT1</accession>
<gene>
    <name evidence="9" type="ORF">DZC30_14860</name>
</gene>
<dbReference type="SMART" id="SM00382">
    <property type="entry name" value="AAA"/>
    <property type="match status" value="1"/>
</dbReference>
<keyword evidence="3" id="KW-1003">Cell membrane</keyword>
<dbReference type="OrthoDB" id="5296765at2"/>
<dbReference type="PANTHER" id="PTHR42794">
    <property type="entry name" value="HEMIN IMPORT ATP-BINDING PROTEIN HMUV"/>
    <property type="match status" value="1"/>
</dbReference>
<evidence type="ECO:0000256" key="1">
    <source>
        <dbReference type="ARBA" id="ARBA00005417"/>
    </source>
</evidence>
<name>A0A373FHT1_COMTE</name>
<dbReference type="GO" id="GO:0016887">
    <property type="term" value="F:ATP hydrolysis activity"/>
    <property type="evidence" value="ECO:0007669"/>
    <property type="project" value="InterPro"/>
</dbReference>
<dbReference type="Gene3D" id="3.40.50.300">
    <property type="entry name" value="P-loop containing nucleotide triphosphate hydrolases"/>
    <property type="match status" value="1"/>
</dbReference>
<evidence type="ECO:0000256" key="3">
    <source>
        <dbReference type="ARBA" id="ARBA00022475"/>
    </source>
</evidence>
<dbReference type="GO" id="GO:0005524">
    <property type="term" value="F:ATP binding"/>
    <property type="evidence" value="ECO:0007669"/>
    <property type="project" value="UniProtKB-KW"/>
</dbReference>